<dbReference type="OrthoDB" id="5184291at2"/>
<evidence type="ECO:0000313" key="3">
    <source>
        <dbReference type="Proteomes" id="UP000466396"/>
    </source>
</evidence>
<accession>A0A7I7NQM9</accession>
<dbReference type="EMBL" id="AP022581">
    <property type="protein sequence ID" value="BBX98649.1"/>
    <property type="molecule type" value="Genomic_DNA"/>
</dbReference>
<evidence type="ECO:0000256" key="1">
    <source>
        <dbReference type="SAM" id="MobiDB-lite"/>
    </source>
</evidence>
<dbReference type="CDD" id="cd00385">
    <property type="entry name" value="Isoprenoid_Biosyn_C1"/>
    <property type="match status" value="1"/>
</dbReference>
<sequence>MIDERLANFSPPKFPGDDELPEPEPLPAGLIAVSTEFPWSEVSRAAREFLAERLKSDAFTSSQLEPYRDAGYGTTSGFFYLPIQQAIEWGIADRNLLERICLATALSHFHYFWQDKLIDEASADAIMCLIASEALSASLDLLCDIDPNNSRLYRVLHTKYYARYVAAIIRDLKHRGVPKKYTPAEVLGLGDKAASLMLPLQLVGNLAGKTSSIERIIEVFIRFSTGFQLIDDLADAEEDASEGNLTWPLTVAVEVYPEISLADAESVRAAIVGSGVDRASLALAHRVFSHVRDEASRLGAQCLSDLGSVWVKRAASQLTAAEANFARILGDRPLKSTGN</sequence>
<gene>
    <name evidence="2" type="ORF">MLAC_39430</name>
</gene>
<proteinExistence type="predicted"/>
<dbReference type="InterPro" id="IPR008949">
    <property type="entry name" value="Isoprenoid_synthase_dom_sf"/>
</dbReference>
<dbReference type="SUPFAM" id="SSF48576">
    <property type="entry name" value="Terpenoid synthases"/>
    <property type="match status" value="1"/>
</dbReference>
<evidence type="ECO:0008006" key="4">
    <source>
        <dbReference type="Google" id="ProtNLM"/>
    </source>
</evidence>
<protein>
    <recommendedName>
        <fullName evidence="4">Polyprenyl synthetase</fullName>
    </recommendedName>
</protein>
<dbReference type="AlphaFoldDB" id="A0A7I7NQM9"/>
<feature type="region of interest" description="Disordered" evidence="1">
    <location>
        <begin position="1"/>
        <end position="22"/>
    </location>
</feature>
<dbReference type="RefSeq" id="WP_139822367.1">
    <property type="nucleotide sequence ID" value="NZ_AP022581.1"/>
</dbReference>
<dbReference type="Proteomes" id="UP000466396">
    <property type="component" value="Chromosome"/>
</dbReference>
<dbReference type="KEGG" id="mlj:MLAC_39430"/>
<dbReference type="Gene3D" id="1.10.600.10">
    <property type="entry name" value="Farnesyl Diphosphate Synthase"/>
    <property type="match status" value="1"/>
</dbReference>
<keyword evidence="3" id="KW-1185">Reference proteome</keyword>
<name>A0A7I7NQM9_9MYCO</name>
<organism evidence="2 3">
    <name type="scientific">Mycobacterium lacus</name>
    <dbReference type="NCBI Taxonomy" id="169765"/>
    <lineage>
        <taxon>Bacteria</taxon>
        <taxon>Bacillati</taxon>
        <taxon>Actinomycetota</taxon>
        <taxon>Actinomycetes</taxon>
        <taxon>Mycobacteriales</taxon>
        <taxon>Mycobacteriaceae</taxon>
        <taxon>Mycobacterium</taxon>
    </lineage>
</organism>
<reference evidence="2 3" key="1">
    <citation type="journal article" date="2019" name="Emerg. Microbes Infect.">
        <title>Comprehensive subspecies identification of 175 nontuberculous mycobacteria species based on 7547 genomic profiles.</title>
        <authorList>
            <person name="Matsumoto Y."/>
            <person name="Kinjo T."/>
            <person name="Motooka D."/>
            <person name="Nabeya D."/>
            <person name="Jung N."/>
            <person name="Uechi K."/>
            <person name="Horii T."/>
            <person name="Iida T."/>
            <person name="Fujita J."/>
            <person name="Nakamura S."/>
        </authorList>
    </citation>
    <scope>NUCLEOTIDE SEQUENCE [LARGE SCALE GENOMIC DNA]</scope>
    <source>
        <strain evidence="2 3">JCM 15657</strain>
    </source>
</reference>
<evidence type="ECO:0000313" key="2">
    <source>
        <dbReference type="EMBL" id="BBX98649.1"/>
    </source>
</evidence>